<name>A0A6J7WFV8_9CAUD</name>
<accession>A0A6J7WFV8</accession>
<proteinExistence type="predicted"/>
<gene>
    <name evidence="1" type="ORF">UFOVP188_48</name>
</gene>
<sequence length="713" mass="69594">MANDVAKTQTTNIVPVQGIFLPEPTFDLVTFIGPAGTPFYATVNPNQSGLNITNSTINSTTIGATTPSTGVFTNISTTTGQVSTTPSANTDIANKFYVDTVAQGLGPKAACAVTTLTSITLSGLQSIDGYTTLAGDRVLVKNQSTSSQNGIYIASASGWTRSSDMDVWSEVSGAYTVILNGSQANTGWVCTATSAGTIGVTAMPWVQFSGSATYFAGTGLTLSANTFSITNTGVTAASVGSASKTLTATVNAQGQLTALADTNIAISNSQVSGLGTMSTQNANAVAITGGTINGAVIGGTSAAAVTGTTVTATSQFSGPGTGLTGTASGLSIGGSAASATTAGSVTNSATFNNGGAGGTSPQTFNGSAAVTISYNTIGAPSTLGAGASGTWSIGITGNAATVTNGLYSTGSYSNPSWLTSILGSIVSGAVSTATTATNVTGGAAGSLVYQSAAATTTTLALGTTNYVLTAGASAPQYVAQSTLSVGSATTATTSTNLAGGVAGAIPWQSGAGATGFTAAGTTGQVLQSNGTSVPTWVTPTAYATVTDDTTTASTRYPLFASATAGNLTTEYVSSTKLQYVPSTGVLTATGFSGSGASLTSLTAGNLSGTIPSAVLGNSTVYIGTTAVALNRASASISLTGTNIDGSAGSATTATTATNATNVAVTDNTSSAAVWYPTFVSNTTGNLPVTVSSTKLKYTPSTGALTASQLIIAP</sequence>
<protein>
    <submittedName>
        <fullName evidence="1">Uncharacterized protein</fullName>
    </submittedName>
</protein>
<evidence type="ECO:0000313" key="1">
    <source>
        <dbReference type="EMBL" id="CAB5212740.1"/>
    </source>
</evidence>
<reference evidence="1" key="1">
    <citation type="submission" date="2020-05" db="EMBL/GenBank/DDBJ databases">
        <authorList>
            <person name="Chiriac C."/>
            <person name="Salcher M."/>
            <person name="Ghai R."/>
            <person name="Kavagutti S V."/>
        </authorList>
    </citation>
    <scope>NUCLEOTIDE SEQUENCE</scope>
</reference>
<organism evidence="1">
    <name type="scientific">uncultured Caudovirales phage</name>
    <dbReference type="NCBI Taxonomy" id="2100421"/>
    <lineage>
        <taxon>Viruses</taxon>
        <taxon>Duplodnaviria</taxon>
        <taxon>Heunggongvirae</taxon>
        <taxon>Uroviricota</taxon>
        <taxon>Caudoviricetes</taxon>
        <taxon>Peduoviridae</taxon>
        <taxon>Maltschvirus</taxon>
        <taxon>Maltschvirus maltsch</taxon>
    </lineage>
</organism>
<dbReference type="EMBL" id="LR798236">
    <property type="protein sequence ID" value="CAB5212740.1"/>
    <property type="molecule type" value="Genomic_DNA"/>
</dbReference>